<dbReference type="PANTHER" id="PTHR11022">
    <property type="entry name" value="PEPTIDOGLYCAN RECOGNITION PROTEIN"/>
    <property type="match status" value="1"/>
</dbReference>
<dbReference type="SUPFAM" id="SSF55846">
    <property type="entry name" value="N-acetylmuramoyl-L-alanine amidase-like"/>
    <property type="match status" value="3"/>
</dbReference>
<dbReference type="SMART" id="SM00701">
    <property type="entry name" value="PGRP"/>
    <property type="match status" value="1"/>
</dbReference>
<evidence type="ECO:0000256" key="1">
    <source>
        <dbReference type="ARBA" id="ARBA00007553"/>
    </source>
</evidence>
<evidence type="ECO:0000256" key="2">
    <source>
        <dbReference type="SAM" id="Coils"/>
    </source>
</evidence>
<dbReference type="InterPro" id="IPR017853">
    <property type="entry name" value="GH"/>
</dbReference>
<feature type="domain" description="N-acetylmuramoyl-L-alanine amidase" evidence="3">
    <location>
        <begin position="1044"/>
        <end position="1181"/>
    </location>
</feature>
<proteinExistence type="inferred from homology"/>
<dbReference type="PANTHER" id="PTHR11022:SF41">
    <property type="entry name" value="PEPTIDOGLYCAN-RECOGNITION PROTEIN LC-RELATED"/>
    <property type="match status" value="1"/>
</dbReference>
<keyword evidence="2" id="KW-0175">Coiled coil</keyword>
<comment type="caution">
    <text evidence="5">The sequence shown here is derived from an EMBL/GenBank/DDBJ whole genome shotgun (WGS) entry which is preliminary data.</text>
</comment>
<protein>
    <recommendedName>
        <fullName evidence="6">N-acetylmuramoyl-L-alanine amidase</fullName>
    </recommendedName>
</protein>
<evidence type="ECO:0000259" key="3">
    <source>
        <dbReference type="SMART" id="SM00644"/>
    </source>
</evidence>
<dbReference type="InterPro" id="IPR002502">
    <property type="entry name" value="Amidase_domain"/>
</dbReference>
<dbReference type="InterPro" id="IPR015510">
    <property type="entry name" value="PGRP"/>
</dbReference>
<comment type="similarity">
    <text evidence="1">Belongs to the N-acetylmuramoyl-L-alanine amidase 2 family.</text>
</comment>
<evidence type="ECO:0000259" key="4">
    <source>
        <dbReference type="SMART" id="SM00701"/>
    </source>
</evidence>
<dbReference type="Gene3D" id="3.20.20.80">
    <property type="entry name" value="Glycosidases"/>
    <property type="match status" value="1"/>
</dbReference>
<organism evidence="5">
    <name type="scientific">Caldilinea aerophila</name>
    <dbReference type="NCBI Taxonomy" id="133453"/>
    <lineage>
        <taxon>Bacteria</taxon>
        <taxon>Bacillati</taxon>
        <taxon>Chloroflexota</taxon>
        <taxon>Caldilineae</taxon>
        <taxon>Caldilineales</taxon>
        <taxon>Caldilineaceae</taxon>
        <taxon>Caldilinea</taxon>
    </lineage>
</organism>
<dbReference type="GO" id="GO:0008270">
    <property type="term" value="F:zinc ion binding"/>
    <property type="evidence" value="ECO:0007669"/>
    <property type="project" value="InterPro"/>
</dbReference>
<feature type="coiled-coil region" evidence="2">
    <location>
        <begin position="966"/>
        <end position="1014"/>
    </location>
</feature>
<dbReference type="SUPFAM" id="SSF51445">
    <property type="entry name" value="(Trans)glycosidases"/>
    <property type="match status" value="1"/>
</dbReference>
<dbReference type="InterPro" id="IPR013783">
    <property type="entry name" value="Ig-like_fold"/>
</dbReference>
<dbReference type="Gene3D" id="2.60.40.10">
    <property type="entry name" value="Immunoglobulins"/>
    <property type="match status" value="1"/>
</dbReference>
<dbReference type="GO" id="GO:0009253">
    <property type="term" value="P:peptidoglycan catabolic process"/>
    <property type="evidence" value="ECO:0007669"/>
    <property type="project" value="InterPro"/>
</dbReference>
<gene>
    <name evidence="5" type="ORF">ENQ20_14990</name>
</gene>
<dbReference type="GO" id="GO:0008745">
    <property type="term" value="F:N-acetylmuramoyl-L-alanine amidase activity"/>
    <property type="evidence" value="ECO:0007669"/>
    <property type="project" value="InterPro"/>
</dbReference>
<dbReference type="Pfam" id="PF01510">
    <property type="entry name" value="Amidase_2"/>
    <property type="match status" value="3"/>
</dbReference>
<evidence type="ECO:0000313" key="5">
    <source>
        <dbReference type="EMBL" id="HDX32772.1"/>
    </source>
</evidence>
<dbReference type="Gene3D" id="3.40.80.10">
    <property type="entry name" value="Peptidoglycan recognition protein-like"/>
    <property type="match status" value="3"/>
</dbReference>
<dbReference type="InterPro" id="IPR036505">
    <property type="entry name" value="Amidase/PGRP_sf"/>
</dbReference>
<name>A0A7C1FH02_9CHLR</name>
<feature type="coiled-coil region" evidence="2">
    <location>
        <begin position="731"/>
        <end position="786"/>
    </location>
</feature>
<reference evidence="5" key="1">
    <citation type="journal article" date="2020" name="mSystems">
        <title>Genome- and Community-Level Interaction Insights into Carbon Utilization and Element Cycling Functions of Hydrothermarchaeota in Hydrothermal Sediment.</title>
        <authorList>
            <person name="Zhou Z."/>
            <person name="Liu Y."/>
            <person name="Xu W."/>
            <person name="Pan J."/>
            <person name="Luo Z.H."/>
            <person name="Li M."/>
        </authorList>
    </citation>
    <scope>NUCLEOTIDE SEQUENCE [LARGE SCALE GENOMIC DNA]</scope>
    <source>
        <strain evidence="5">SpSt-289</strain>
    </source>
</reference>
<accession>A0A7C1FH02</accession>
<evidence type="ECO:0008006" key="6">
    <source>
        <dbReference type="Google" id="ProtNLM"/>
    </source>
</evidence>
<feature type="domain" description="Peptidoglycan recognition protein family" evidence="4">
    <location>
        <begin position="1039"/>
        <end position="1173"/>
    </location>
</feature>
<feature type="domain" description="N-acetylmuramoyl-L-alanine amidase" evidence="3">
    <location>
        <begin position="811"/>
        <end position="951"/>
    </location>
</feature>
<dbReference type="SMART" id="SM00644">
    <property type="entry name" value="Ami_2"/>
    <property type="match status" value="2"/>
</dbReference>
<dbReference type="EMBL" id="DSMG01000157">
    <property type="protein sequence ID" value="HDX32772.1"/>
    <property type="molecule type" value="Genomic_DNA"/>
</dbReference>
<dbReference type="InterPro" id="IPR006619">
    <property type="entry name" value="PGRP_domain_met/bac"/>
</dbReference>
<dbReference type="CDD" id="cd06583">
    <property type="entry name" value="PGRP"/>
    <property type="match status" value="3"/>
</dbReference>
<sequence length="1308" mass="146185">MPRPLCDSPYIFGIHEPGGEHLMLAARKPGWILFSEVLGHDPNDLSGVDYSTYANQGFGIIVRLNHGYEPEGTIPHSSQYEAFARRVANFVGISRGAHIWVIGNEMNYAVERPGVKIDWSRHNTRREGPPEVADPLRRGLSIRFNALPDALQAGEIRTTRGAMISPGEVITPERYARCYRLCRDAIHRLPGHENDLVLIGAVAPWNTQTIYPGNPNGDWVQYFQDILTILGPDGCDGFALHAYTHGASPALISSSAKMAPPFQNRHQQFRVYMDFMNAVPASMRHLAAFLTEVGQVQPWVDQNSGWVQAMYSEIDLWNRQPGAQQIRAAILYRWPALDRWYIEGKSGVIEDFQAALTQDHRWRSAEQEERDERSEEIEELPLTADVLTSSPGDAVRPVGAKNFSPLHAPTEARREERVRKRVEAPAYAIEWISDDLPTQLFAGQVITALVTLRNVGSLTWRWGGGNPFRIGYRYYRNRRLMKLPPAKDLRTDIPDDVEPGQIITVQVRIALPDEPGNYTLELDLVHEGVTWFKEKGSPVLTRWLTVEAPQEERSTAMPLLLPVRLFTDVSRRLPRSGAPYARRNLNQIRYIVVNQTGAHPLLSLERVARAHIKAGYPGIAYDFVIDAAGEILKVKDPEDVAQPDQVWSEQGVNICLAGRFDTEPPSLSQLDAAGRLCAWLAQNMGLDADAIVGLGELIPSDSPGETFYKGPRWKDVLARQVRLHLAALSSGVQESEQSAEVEQRIQELQAQNQMLVARLAEAESRERGAQAEVQRLATEVKTLRRRLEEQPAILEGNLYLHKSIERLPRDSRRYTVRRVDEVQALVIHDTGAPADTPLETLADQHRRDWPGILYDFVILADGAIHQTQPLDQTPNTPEPYIRNAISIAFAGNLRTGGMPTPDQLAAGGALIAWLLKRFPHLTLDAVKGLSEYNGATPLPSPGAEWMKWKPHLLAAAQRAAGMAIEAQNAAPQSDALRQEIARLENELSTLRATQAVLEEERIAQETEIRRLREELAARASIVAGFVVPPPPIQDITDQLPKHARLRYERRPLSRITHIAIHHTAAPPRIGPARIAELHIAADPTRGKEAWPGIGYHYFIHENGRIEQTNALETISYHVARHSSYSVGVVFAGSFMNGKIPTSAQLRAGAHLVAWLMQELNIPLARVWGHREFPDNMTVCPGSEWTQGNRWRDLLFEQIGQIQRGAGLKTIRHYLLLPHATSTGALDNAMVYIARFRPTVGYSVEEARNAEYVTILGSEAGISAASEQQLVEAGCKVERIVGRTDVELGQMLAEMVRVGRRFRSLEVNF</sequence>